<proteinExistence type="inferred from homology"/>
<feature type="chain" id="PRO_5014634266" evidence="3">
    <location>
        <begin position="25"/>
        <end position="630"/>
    </location>
</feature>
<dbReference type="PRINTS" id="PR00724">
    <property type="entry name" value="CRBOXYPTASEC"/>
</dbReference>
<dbReference type="InterPro" id="IPR001563">
    <property type="entry name" value="Peptidase_S10"/>
</dbReference>
<dbReference type="Gene3D" id="3.40.50.1820">
    <property type="entry name" value="alpha/beta hydrolase"/>
    <property type="match status" value="2"/>
</dbReference>
<dbReference type="Pfam" id="PF00450">
    <property type="entry name" value="Peptidase_S10"/>
    <property type="match status" value="2"/>
</dbReference>
<accession>A0A2N9GEW9</accession>
<protein>
    <submittedName>
        <fullName evidence="4">Uncharacterized protein</fullName>
    </submittedName>
</protein>
<evidence type="ECO:0000313" key="4">
    <source>
        <dbReference type="EMBL" id="SPC97801.1"/>
    </source>
</evidence>
<feature type="region of interest" description="Disordered" evidence="2">
    <location>
        <begin position="162"/>
        <end position="203"/>
    </location>
</feature>
<sequence>MFSSNFITLFWVLAFAMFLCKAKSQSIVETLPGFPGILPFKLETGYVGVGEVDEVQLFYYFIESEGNPKKDPLLLWLTGGPGCSAFSGLVYEIGPLTFNYEDFDGNLPTFLLNPYSWTKVASIIFLDAPVGTGFSYSRTSQGYNITDKLSAAQTYEFLRKPHVDCERERKDTPPVQPGAHPSAYSSDLNDTPPVRRLPAGASASQPRISTALLVKQSWRAGGTVEKHFGAEVDDQRPPHEGQRSPQWGYVLGNPVTDRRGDVNSQIEYSHRLALISDELYESVKESCHGEYVRVDPKNVQCLIDLEAVNECIGKLEPANILEPLCPLISPNSSGMDWNQVSLEEGPMDILLSWPQPHALWCRVSHYVLSYIWANDKTVQNALHIREGTILNWVRCNKTLSYTYDVISTVEYHRNLTKTNYRSLIYSGDHDLNVPYVGTQEWIRTLNMTVSDDWEPWFVEGQVAGEQVTQLQSTSLKNVLPWWKGGLPTTLSNLTAVAANLANNLISPPSTVSLGTRASKLPIEQPSQPLDRSSLDLQNPERSSSLEPPRALMRHWSSRMGCLRAAATFALQNTNLLRLRNSKTTPPFGVLSGRPIIWRWTRHHLKRPRASMRRSHLRKSIAHAPTAVRIF</sequence>
<dbReference type="AlphaFoldDB" id="A0A2N9GEW9"/>
<organism evidence="4">
    <name type="scientific">Fagus sylvatica</name>
    <name type="common">Beechnut</name>
    <dbReference type="NCBI Taxonomy" id="28930"/>
    <lineage>
        <taxon>Eukaryota</taxon>
        <taxon>Viridiplantae</taxon>
        <taxon>Streptophyta</taxon>
        <taxon>Embryophyta</taxon>
        <taxon>Tracheophyta</taxon>
        <taxon>Spermatophyta</taxon>
        <taxon>Magnoliopsida</taxon>
        <taxon>eudicotyledons</taxon>
        <taxon>Gunneridae</taxon>
        <taxon>Pentapetalae</taxon>
        <taxon>rosids</taxon>
        <taxon>fabids</taxon>
        <taxon>Fagales</taxon>
        <taxon>Fagaceae</taxon>
        <taxon>Fagus</taxon>
    </lineage>
</organism>
<feature type="compositionally biased region" description="Polar residues" evidence="2">
    <location>
        <begin position="524"/>
        <end position="545"/>
    </location>
</feature>
<dbReference type="GO" id="GO:0004185">
    <property type="term" value="F:serine-type carboxypeptidase activity"/>
    <property type="evidence" value="ECO:0007669"/>
    <property type="project" value="InterPro"/>
</dbReference>
<dbReference type="GO" id="GO:0016747">
    <property type="term" value="F:acyltransferase activity, transferring groups other than amino-acyl groups"/>
    <property type="evidence" value="ECO:0007669"/>
    <property type="project" value="TreeGrafter"/>
</dbReference>
<feature type="signal peptide" evidence="3">
    <location>
        <begin position="1"/>
        <end position="24"/>
    </location>
</feature>
<dbReference type="GO" id="GO:0019748">
    <property type="term" value="P:secondary metabolic process"/>
    <property type="evidence" value="ECO:0007669"/>
    <property type="project" value="TreeGrafter"/>
</dbReference>
<feature type="compositionally biased region" description="Basic and acidic residues" evidence="2">
    <location>
        <begin position="162"/>
        <end position="172"/>
    </location>
</feature>
<evidence type="ECO:0000256" key="2">
    <source>
        <dbReference type="SAM" id="MobiDB-lite"/>
    </source>
</evidence>
<feature type="region of interest" description="Disordered" evidence="2">
    <location>
        <begin position="521"/>
        <end position="549"/>
    </location>
</feature>
<dbReference type="InterPro" id="IPR029058">
    <property type="entry name" value="AB_hydrolase_fold"/>
</dbReference>
<reference evidence="4" key="1">
    <citation type="submission" date="2018-02" db="EMBL/GenBank/DDBJ databases">
        <authorList>
            <person name="Cohen D.B."/>
            <person name="Kent A.D."/>
        </authorList>
    </citation>
    <scope>NUCLEOTIDE SEQUENCE</scope>
</reference>
<dbReference type="SUPFAM" id="SSF53474">
    <property type="entry name" value="alpha/beta-Hydrolases"/>
    <property type="match status" value="2"/>
</dbReference>
<evidence type="ECO:0000256" key="1">
    <source>
        <dbReference type="ARBA" id="ARBA00009431"/>
    </source>
</evidence>
<evidence type="ECO:0000256" key="3">
    <source>
        <dbReference type="SAM" id="SignalP"/>
    </source>
</evidence>
<dbReference type="PANTHER" id="PTHR11802">
    <property type="entry name" value="SERINE PROTEASE FAMILY S10 SERINE CARBOXYPEPTIDASE"/>
    <property type="match status" value="1"/>
</dbReference>
<dbReference type="PANTHER" id="PTHR11802:SF224">
    <property type="entry name" value="SERINE CARBOXYPEPTIDASE-LIKE 7 ISOFORM X1"/>
    <property type="match status" value="1"/>
</dbReference>
<gene>
    <name evidence="4" type="ORF">FSB_LOCUS25683</name>
</gene>
<keyword evidence="3" id="KW-0732">Signal</keyword>
<name>A0A2N9GEW9_FAGSY</name>
<dbReference type="GO" id="GO:0006508">
    <property type="term" value="P:proteolysis"/>
    <property type="evidence" value="ECO:0007669"/>
    <property type="project" value="InterPro"/>
</dbReference>
<comment type="similarity">
    <text evidence="1">Belongs to the peptidase S10 family.</text>
</comment>
<dbReference type="EMBL" id="OIVN01001800">
    <property type="protein sequence ID" value="SPC97801.1"/>
    <property type="molecule type" value="Genomic_DNA"/>
</dbReference>